<evidence type="ECO:0000256" key="4">
    <source>
        <dbReference type="ARBA" id="ARBA00022989"/>
    </source>
</evidence>
<keyword evidence="2" id="KW-1003">Cell membrane</keyword>
<protein>
    <submittedName>
        <fullName evidence="7">Cytochrome c oxidase assembly protein</fullName>
    </submittedName>
</protein>
<feature type="transmembrane region" description="Helical" evidence="6">
    <location>
        <begin position="112"/>
        <end position="133"/>
    </location>
</feature>
<name>A0A5D4MET4_9BACI</name>
<keyword evidence="3 6" id="KW-0812">Transmembrane</keyword>
<evidence type="ECO:0000313" key="7">
    <source>
        <dbReference type="EMBL" id="TYR99987.1"/>
    </source>
</evidence>
<feature type="transmembrane region" description="Helical" evidence="6">
    <location>
        <begin position="69"/>
        <end position="91"/>
    </location>
</feature>
<keyword evidence="4 6" id="KW-1133">Transmembrane helix</keyword>
<feature type="transmembrane region" description="Helical" evidence="6">
    <location>
        <begin position="178"/>
        <end position="200"/>
    </location>
</feature>
<comment type="subcellular location">
    <subcellularLocation>
        <location evidence="1">Cell membrane</location>
        <topology evidence="1">Multi-pass membrane protein</topology>
    </subcellularLocation>
</comment>
<feature type="transmembrane region" description="Helical" evidence="6">
    <location>
        <begin position="6"/>
        <end position="23"/>
    </location>
</feature>
<dbReference type="Pfam" id="PF09678">
    <property type="entry name" value="Caa3_CtaG"/>
    <property type="match status" value="1"/>
</dbReference>
<dbReference type="GO" id="GO:0005886">
    <property type="term" value="C:plasma membrane"/>
    <property type="evidence" value="ECO:0007669"/>
    <property type="project" value="UniProtKB-SubCell"/>
</dbReference>
<evidence type="ECO:0000256" key="2">
    <source>
        <dbReference type="ARBA" id="ARBA00022475"/>
    </source>
</evidence>
<reference evidence="7 8" key="1">
    <citation type="submission" date="2019-08" db="EMBL/GenBank/DDBJ databases">
        <title>Bacillus genomes from the desert of Cuatro Cienegas, Coahuila.</title>
        <authorList>
            <person name="Olmedo-Alvarez G."/>
        </authorList>
    </citation>
    <scope>NUCLEOTIDE SEQUENCE [LARGE SCALE GENOMIC DNA]</scope>
    <source>
        <strain evidence="7 8">CH128b_4D</strain>
    </source>
</reference>
<feature type="transmembrane region" description="Helical" evidence="6">
    <location>
        <begin position="35"/>
        <end position="57"/>
    </location>
</feature>
<gene>
    <name evidence="7" type="ORF">FZC84_07970</name>
</gene>
<evidence type="ECO:0000256" key="3">
    <source>
        <dbReference type="ARBA" id="ARBA00022692"/>
    </source>
</evidence>
<keyword evidence="5 6" id="KW-0472">Membrane</keyword>
<dbReference type="InterPro" id="IPR019108">
    <property type="entry name" value="Caa3_assmbl_CtaG-rel"/>
</dbReference>
<organism evidence="7 8">
    <name type="scientific">Rossellomorea vietnamensis</name>
    <dbReference type="NCBI Taxonomy" id="218284"/>
    <lineage>
        <taxon>Bacteria</taxon>
        <taxon>Bacillati</taxon>
        <taxon>Bacillota</taxon>
        <taxon>Bacilli</taxon>
        <taxon>Bacillales</taxon>
        <taxon>Bacillaceae</taxon>
        <taxon>Rossellomorea</taxon>
    </lineage>
</organism>
<feature type="transmembrane region" description="Helical" evidence="6">
    <location>
        <begin position="220"/>
        <end position="239"/>
    </location>
</feature>
<dbReference type="AlphaFoldDB" id="A0A5D4MET4"/>
<evidence type="ECO:0000256" key="5">
    <source>
        <dbReference type="ARBA" id="ARBA00023136"/>
    </source>
</evidence>
<evidence type="ECO:0000256" key="6">
    <source>
        <dbReference type="SAM" id="Phobius"/>
    </source>
</evidence>
<proteinExistence type="predicted"/>
<evidence type="ECO:0000256" key="1">
    <source>
        <dbReference type="ARBA" id="ARBA00004651"/>
    </source>
</evidence>
<sequence length="256" mass="27994">MGAGSLAALMAIAAVMLVYVFAVKRSNMKYSRWPVHRMFFWIAGLSCAAASVIGPIAERAHSSFTYHMAAHLLLGMLAPLLIVISAPLTLVMRTLNVRMARRLSSILKSTPARLLTDPVTASLLNMGGLWILYTTGLYQAMHHNGFLLVLIHIHIFLAGYLFTVSMVTIDPAPHKASFYYRSVVLVLALASHGILAKFLYGNPPPGITAGDSETGALLMYYGGDAIDMVIIFLLCLEWYKNQAPHRFGKSSPARSI</sequence>
<feature type="transmembrane region" description="Helical" evidence="6">
    <location>
        <begin position="145"/>
        <end position="166"/>
    </location>
</feature>
<comment type="caution">
    <text evidence="7">The sequence shown here is derived from an EMBL/GenBank/DDBJ whole genome shotgun (WGS) entry which is preliminary data.</text>
</comment>
<dbReference type="EMBL" id="VTEG01000004">
    <property type="protein sequence ID" value="TYR99987.1"/>
    <property type="molecule type" value="Genomic_DNA"/>
</dbReference>
<evidence type="ECO:0000313" key="8">
    <source>
        <dbReference type="Proteomes" id="UP000325182"/>
    </source>
</evidence>
<accession>A0A5D4MET4</accession>
<dbReference type="Proteomes" id="UP000325182">
    <property type="component" value="Unassembled WGS sequence"/>
</dbReference>